<feature type="domain" description="Putative plant transposon protein" evidence="2">
    <location>
        <begin position="12"/>
        <end position="155"/>
    </location>
</feature>
<protein>
    <recommendedName>
        <fullName evidence="2">Putative plant transposon protein domain-containing protein</fullName>
    </recommendedName>
</protein>
<sequence>MNFFLGTGIMCFLRNKRITITQELIHSILHLEVGGIRFYIAKTIPHIEEYNLVEACCCVTKKYFEAIVRQSTNQLTLSCRVLHNIIAHIIVLRKGHLDEVNHYDVFLLDSILRGFKLDFSYIMIQHMNCVLSGTRAKALPYGMILTKIFQHFDVPVCDSVAILPKATDTINTLTLKRMKIFKEDGQWVAKSKGFDDELGPSTLPFEGEEMDVDEDDPPPRPRSQMTSSSTYRFTEDRFNLLNSRIDSLTSSVEGLHNTADDLRRTMGTLQHSVDGMTSFLFVLHARLDDVLPPHPPPED</sequence>
<comment type="caution">
    <text evidence="3">The sequence shown here is derived from an EMBL/GenBank/DDBJ whole genome shotgun (WGS) entry which is preliminary data.</text>
</comment>
<proteinExistence type="predicted"/>
<evidence type="ECO:0000313" key="4">
    <source>
        <dbReference type="Proteomes" id="UP001604336"/>
    </source>
</evidence>
<evidence type="ECO:0000259" key="2">
    <source>
        <dbReference type="Pfam" id="PF20167"/>
    </source>
</evidence>
<organism evidence="3 4">
    <name type="scientific">Abeliophyllum distichum</name>
    <dbReference type="NCBI Taxonomy" id="126358"/>
    <lineage>
        <taxon>Eukaryota</taxon>
        <taxon>Viridiplantae</taxon>
        <taxon>Streptophyta</taxon>
        <taxon>Embryophyta</taxon>
        <taxon>Tracheophyta</taxon>
        <taxon>Spermatophyta</taxon>
        <taxon>Magnoliopsida</taxon>
        <taxon>eudicotyledons</taxon>
        <taxon>Gunneridae</taxon>
        <taxon>Pentapetalae</taxon>
        <taxon>asterids</taxon>
        <taxon>lamiids</taxon>
        <taxon>Lamiales</taxon>
        <taxon>Oleaceae</taxon>
        <taxon>Forsythieae</taxon>
        <taxon>Abeliophyllum</taxon>
    </lineage>
</organism>
<gene>
    <name evidence="3" type="ORF">Adt_25513</name>
</gene>
<reference evidence="4" key="1">
    <citation type="submission" date="2024-07" db="EMBL/GenBank/DDBJ databases">
        <title>Two chromosome-level genome assemblies of Korean endemic species Abeliophyllum distichum and Forsythia ovata (Oleaceae).</title>
        <authorList>
            <person name="Jang H."/>
        </authorList>
    </citation>
    <scope>NUCLEOTIDE SEQUENCE [LARGE SCALE GENOMIC DNA]</scope>
</reference>
<feature type="region of interest" description="Disordered" evidence="1">
    <location>
        <begin position="192"/>
        <end position="230"/>
    </location>
</feature>
<dbReference type="InterPro" id="IPR046796">
    <property type="entry name" value="Transposase_32_dom"/>
</dbReference>
<evidence type="ECO:0000313" key="3">
    <source>
        <dbReference type="EMBL" id="KAL2499963.1"/>
    </source>
</evidence>
<evidence type="ECO:0000256" key="1">
    <source>
        <dbReference type="SAM" id="MobiDB-lite"/>
    </source>
</evidence>
<keyword evidence="4" id="KW-1185">Reference proteome</keyword>
<name>A0ABD1SHV3_9LAMI</name>
<dbReference type="EMBL" id="JBFOLK010000007">
    <property type="protein sequence ID" value="KAL2499963.1"/>
    <property type="molecule type" value="Genomic_DNA"/>
</dbReference>
<dbReference type="Pfam" id="PF20167">
    <property type="entry name" value="Transposase_32"/>
    <property type="match status" value="1"/>
</dbReference>
<dbReference type="AlphaFoldDB" id="A0ABD1SHV3"/>
<accession>A0ABD1SHV3</accession>
<dbReference type="Proteomes" id="UP001604336">
    <property type="component" value="Unassembled WGS sequence"/>
</dbReference>
<feature type="compositionally biased region" description="Acidic residues" evidence="1">
    <location>
        <begin position="206"/>
        <end position="216"/>
    </location>
</feature>